<dbReference type="InterPro" id="IPR019052">
    <property type="entry name" value="DUF2383"/>
</dbReference>
<organism evidence="2 3">
    <name type="scientific">Parasphingorhabdus cellanae</name>
    <dbReference type="NCBI Taxonomy" id="2806553"/>
    <lineage>
        <taxon>Bacteria</taxon>
        <taxon>Pseudomonadati</taxon>
        <taxon>Pseudomonadota</taxon>
        <taxon>Alphaproteobacteria</taxon>
        <taxon>Sphingomonadales</taxon>
        <taxon>Sphingomonadaceae</taxon>
        <taxon>Parasphingorhabdus</taxon>
    </lineage>
</organism>
<reference evidence="2 3" key="1">
    <citation type="submission" date="2021-03" db="EMBL/GenBank/DDBJ databases">
        <title>Complete genome of Parasphingorhabdus_sp.JHSY0214.</title>
        <authorList>
            <person name="Yoo J.H."/>
            <person name="Bae J.W."/>
        </authorList>
    </citation>
    <scope>NUCLEOTIDE SEQUENCE [LARGE SCALE GENOMIC DNA]</scope>
    <source>
        <strain evidence="2 3">JHSY0214</strain>
    </source>
</reference>
<dbReference type="InterPro" id="IPR011971">
    <property type="entry name" value="CHP02284"/>
</dbReference>
<proteinExistence type="predicted"/>
<sequence>MTNEKSISHLNDVLETLIDSSDGYAKATEVADREVFKNFFVRRSAARRAMATEIKAEIKQLGGEPENEGTILAKAHRVFLTISAALQDNDEAAIEAVDTGEEHLRDKIEQALQTDELSVSSKAILSNFQGELRADKRLIDYLEEAVD</sequence>
<accession>A0ABX7T6Z3</accession>
<dbReference type="Proteomes" id="UP000663923">
    <property type="component" value="Chromosome"/>
</dbReference>
<protein>
    <submittedName>
        <fullName evidence="2">PA2169 family four-helix-bundle protein</fullName>
    </submittedName>
</protein>
<dbReference type="EMBL" id="CP071794">
    <property type="protein sequence ID" value="QTD57379.1"/>
    <property type="molecule type" value="Genomic_DNA"/>
</dbReference>
<evidence type="ECO:0000259" key="1">
    <source>
        <dbReference type="Pfam" id="PF09537"/>
    </source>
</evidence>
<dbReference type="Gene3D" id="1.20.1260.10">
    <property type="match status" value="1"/>
</dbReference>
<dbReference type="RefSeq" id="WP_207989792.1">
    <property type="nucleotide sequence ID" value="NZ_CP071794.1"/>
</dbReference>
<evidence type="ECO:0000313" key="2">
    <source>
        <dbReference type="EMBL" id="QTD57379.1"/>
    </source>
</evidence>
<gene>
    <name evidence="2" type="ORF">J4G78_07595</name>
</gene>
<dbReference type="NCBIfam" id="TIGR02284">
    <property type="entry name" value="PA2169 family four-helix-bundle protein"/>
    <property type="match status" value="1"/>
</dbReference>
<dbReference type="InterPro" id="IPR012347">
    <property type="entry name" value="Ferritin-like"/>
</dbReference>
<dbReference type="Pfam" id="PF09537">
    <property type="entry name" value="DUF2383"/>
    <property type="match status" value="1"/>
</dbReference>
<keyword evidence="3" id="KW-1185">Reference proteome</keyword>
<feature type="domain" description="DUF2383" evidence="1">
    <location>
        <begin position="7"/>
        <end position="113"/>
    </location>
</feature>
<evidence type="ECO:0000313" key="3">
    <source>
        <dbReference type="Proteomes" id="UP000663923"/>
    </source>
</evidence>
<name>A0ABX7T6Z3_9SPHN</name>